<keyword evidence="1" id="KW-0732">Signal</keyword>
<reference evidence="2 3" key="1">
    <citation type="submission" date="2016-02" db="EMBL/GenBank/DDBJ databases">
        <title>Genome analysis of coral dinoflagellate symbionts highlights evolutionary adaptations to a symbiotic lifestyle.</title>
        <authorList>
            <person name="Aranda M."/>
            <person name="Li Y."/>
            <person name="Liew Y.J."/>
            <person name="Baumgarten S."/>
            <person name="Simakov O."/>
            <person name="Wilson M."/>
            <person name="Piel J."/>
            <person name="Ashoor H."/>
            <person name="Bougouffa S."/>
            <person name="Bajic V.B."/>
            <person name="Ryu T."/>
            <person name="Ravasi T."/>
            <person name="Bayer T."/>
            <person name="Micklem G."/>
            <person name="Kim H."/>
            <person name="Bhak J."/>
            <person name="Lajeunesse T.C."/>
            <person name="Voolstra C.R."/>
        </authorList>
    </citation>
    <scope>NUCLEOTIDE SEQUENCE [LARGE SCALE GENOMIC DNA]</scope>
    <source>
        <strain evidence="2 3">CCMP2467</strain>
    </source>
</reference>
<dbReference type="OrthoDB" id="442989at2759"/>
<evidence type="ECO:0000313" key="2">
    <source>
        <dbReference type="EMBL" id="OLP90522.1"/>
    </source>
</evidence>
<protein>
    <recommendedName>
        <fullName evidence="4">Reverse transcriptase domain-containing protein</fullName>
    </recommendedName>
</protein>
<accession>A0A1Q9D5T5</accession>
<comment type="caution">
    <text evidence="2">The sequence shown here is derived from an EMBL/GenBank/DDBJ whole genome shotgun (WGS) entry which is preliminary data.</text>
</comment>
<evidence type="ECO:0000313" key="3">
    <source>
        <dbReference type="Proteomes" id="UP000186817"/>
    </source>
</evidence>
<keyword evidence="3" id="KW-1185">Reference proteome</keyword>
<feature type="chain" id="PRO_5012435253" description="Reverse transcriptase domain-containing protein" evidence="1">
    <location>
        <begin position="18"/>
        <end position="456"/>
    </location>
</feature>
<evidence type="ECO:0000256" key="1">
    <source>
        <dbReference type="SAM" id="SignalP"/>
    </source>
</evidence>
<proteinExistence type="predicted"/>
<dbReference type="SUPFAM" id="SSF56672">
    <property type="entry name" value="DNA/RNA polymerases"/>
    <property type="match status" value="1"/>
</dbReference>
<dbReference type="InterPro" id="IPR043502">
    <property type="entry name" value="DNA/RNA_pol_sf"/>
</dbReference>
<feature type="signal peptide" evidence="1">
    <location>
        <begin position="1"/>
        <end position="17"/>
    </location>
</feature>
<organism evidence="2 3">
    <name type="scientific">Symbiodinium microadriaticum</name>
    <name type="common">Dinoflagellate</name>
    <name type="synonym">Zooxanthella microadriatica</name>
    <dbReference type="NCBI Taxonomy" id="2951"/>
    <lineage>
        <taxon>Eukaryota</taxon>
        <taxon>Sar</taxon>
        <taxon>Alveolata</taxon>
        <taxon>Dinophyceae</taxon>
        <taxon>Suessiales</taxon>
        <taxon>Symbiodiniaceae</taxon>
        <taxon>Symbiodinium</taxon>
    </lineage>
</organism>
<dbReference type="AlphaFoldDB" id="A0A1Q9D5T5"/>
<dbReference type="EMBL" id="LSRX01000706">
    <property type="protein sequence ID" value="OLP90522.1"/>
    <property type="molecule type" value="Genomic_DNA"/>
</dbReference>
<name>A0A1Q9D5T5_SYMMI</name>
<gene>
    <name evidence="2" type="ORF">AK812_SmicGene27868</name>
</gene>
<sequence>MALGLVWSVFFDDFVTASRQDDVRHTEAAATALFKLLGWEYDECDEKSTEFSNVFKALGVSFNLTATEHGRVMLSNTTSRIAELVQTISEILESNSLPRAAALRLRGRMQFCDSFLFGRASRLCLQAVTKHAYEGSGPSVPSDLWDALHRYRECLKVSRPHTVCAAHNDPYYLFTDACYEPCSAWCAGLGAVLFSSSGEFCAFFSFCLDQSGREALGEKHKKTIIFELEFLALVVALVHWKSWLANRPCVAYLDNNSTRDVAISGRGRNPVAKALASVLLALEDAGEVRCWYARVPSPSNVADLPSREQCDTMSVMGQTRRADDASSALKDCCAPSLVQHASAVLLGELSLRKTLLFFETRSFLRKRLVNESSLRHRVKTKAGYLEVIPDLETAFRRWGKERDIQSSFPLREDNEEVQGFSLDVKGLTQTTGQAAWAFAVGTARYAHFKALAFFLV</sequence>
<dbReference type="Proteomes" id="UP000186817">
    <property type="component" value="Unassembled WGS sequence"/>
</dbReference>
<evidence type="ECO:0008006" key="4">
    <source>
        <dbReference type="Google" id="ProtNLM"/>
    </source>
</evidence>